<dbReference type="PROSITE" id="PS50942">
    <property type="entry name" value="ENTH"/>
    <property type="match status" value="1"/>
</dbReference>
<proteinExistence type="predicted"/>
<dbReference type="InterPro" id="IPR008942">
    <property type="entry name" value="ENTH_VHS"/>
</dbReference>
<evidence type="ECO:0000313" key="10">
    <source>
        <dbReference type="EMBL" id="KAJ7942782.1"/>
    </source>
</evidence>
<dbReference type="SUPFAM" id="SSF89009">
    <property type="entry name" value="GAT-like domain"/>
    <property type="match status" value="1"/>
</dbReference>
<evidence type="ECO:0000256" key="4">
    <source>
        <dbReference type="ARBA" id="ARBA00022583"/>
    </source>
</evidence>
<dbReference type="InterPro" id="IPR045192">
    <property type="entry name" value="AP180-like"/>
</dbReference>
<dbReference type="SUPFAM" id="SSF48464">
    <property type="entry name" value="ENTH/VHS domain"/>
    <property type="match status" value="1"/>
</dbReference>
<dbReference type="GO" id="GO:0005905">
    <property type="term" value="C:clathrin-coated pit"/>
    <property type="evidence" value="ECO:0007669"/>
    <property type="project" value="UniProtKB-SubCell"/>
</dbReference>
<comment type="caution">
    <text evidence="10">The sequence shown here is derived from an EMBL/GenBank/DDBJ whole genome shotgun (WGS) entry which is preliminary data.</text>
</comment>
<accession>A0AAD7KNK6</accession>
<dbReference type="GO" id="GO:0032050">
    <property type="term" value="F:clathrin heavy chain binding"/>
    <property type="evidence" value="ECO:0007669"/>
    <property type="project" value="TreeGrafter"/>
</dbReference>
<dbReference type="SMART" id="SM00273">
    <property type="entry name" value="ENTH"/>
    <property type="match status" value="1"/>
</dbReference>
<evidence type="ECO:0000256" key="3">
    <source>
        <dbReference type="ARBA" id="ARBA00004600"/>
    </source>
</evidence>
<dbReference type="Pfam" id="PF07651">
    <property type="entry name" value="ANTH"/>
    <property type="match status" value="1"/>
</dbReference>
<dbReference type="GO" id="GO:0005546">
    <property type="term" value="F:phosphatidylinositol-4,5-bisphosphate binding"/>
    <property type="evidence" value="ECO:0007669"/>
    <property type="project" value="TreeGrafter"/>
</dbReference>
<dbReference type="PANTHER" id="PTHR22951:SF19">
    <property type="entry name" value="OS08G0467300 PROTEIN"/>
    <property type="match status" value="1"/>
</dbReference>
<dbReference type="InterPro" id="IPR013809">
    <property type="entry name" value="ENTH"/>
</dbReference>
<dbReference type="EMBL" id="JARAOO010000014">
    <property type="protein sequence ID" value="KAJ7942782.1"/>
    <property type="molecule type" value="Genomic_DNA"/>
</dbReference>
<dbReference type="AlphaFoldDB" id="A0AAD7KNK6"/>
<dbReference type="GO" id="GO:0048268">
    <property type="term" value="P:clathrin coat assembly"/>
    <property type="evidence" value="ECO:0007669"/>
    <property type="project" value="InterPro"/>
</dbReference>
<organism evidence="10 11">
    <name type="scientific">Quillaja saponaria</name>
    <name type="common">Soap bark tree</name>
    <dbReference type="NCBI Taxonomy" id="32244"/>
    <lineage>
        <taxon>Eukaryota</taxon>
        <taxon>Viridiplantae</taxon>
        <taxon>Streptophyta</taxon>
        <taxon>Embryophyta</taxon>
        <taxon>Tracheophyta</taxon>
        <taxon>Spermatophyta</taxon>
        <taxon>Magnoliopsida</taxon>
        <taxon>eudicotyledons</taxon>
        <taxon>Gunneridae</taxon>
        <taxon>Pentapetalae</taxon>
        <taxon>rosids</taxon>
        <taxon>fabids</taxon>
        <taxon>Fabales</taxon>
        <taxon>Quillajaceae</taxon>
        <taxon>Quillaja</taxon>
    </lineage>
</organism>
<evidence type="ECO:0000256" key="1">
    <source>
        <dbReference type="ARBA" id="ARBA00004132"/>
    </source>
</evidence>
<evidence type="ECO:0000256" key="5">
    <source>
        <dbReference type="ARBA" id="ARBA00023034"/>
    </source>
</evidence>
<keyword evidence="5" id="KW-0333">Golgi apparatus</keyword>
<dbReference type="Gene3D" id="1.25.40.90">
    <property type="match status" value="1"/>
</dbReference>
<dbReference type="GO" id="GO:0005794">
    <property type="term" value="C:Golgi apparatus"/>
    <property type="evidence" value="ECO:0007669"/>
    <property type="project" value="UniProtKB-SubCell"/>
</dbReference>
<evidence type="ECO:0000256" key="2">
    <source>
        <dbReference type="ARBA" id="ARBA00004555"/>
    </source>
</evidence>
<dbReference type="CDD" id="cd16987">
    <property type="entry name" value="ANTH_N_AP180_plant"/>
    <property type="match status" value="1"/>
</dbReference>
<protein>
    <submittedName>
        <fullName evidence="10">Clathrin assembly protein AP180</fullName>
    </submittedName>
</protein>
<dbReference type="GO" id="GO:0000149">
    <property type="term" value="F:SNARE binding"/>
    <property type="evidence" value="ECO:0007669"/>
    <property type="project" value="TreeGrafter"/>
</dbReference>
<dbReference type="GO" id="GO:0072583">
    <property type="term" value="P:clathrin-dependent endocytosis"/>
    <property type="evidence" value="ECO:0007669"/>
    <property type="project" value="InterPro"/>
</dbReference>
<dbReference type="Gene3D" id="1.20.58.150">
    <property type="entry name" value="ANTH domain"/>
    <property type="match status" value="1"/>
</dbReference>
<gene>
    <name evidence="10" type="ORF">O6P43_032407</name>
</gene>
<keyword evidence="8" id="KW-0968">Cytoplasmic vesicle</keyword>
<keyword evidence="7" id="KW-0168">Coated pit</keyword>
<keyword evidence="4" id="KW-0254">Endocytosis</keyword>
<dbReference type="Proteomes" id="UP001163823">
    <property type="component" value="Chromosome 14"/>
</dbReference>
<sequence>MRLWKRATGALKDKNSIWCASLSRWGKYRNPELEAVIIKATSHDESQLDYKNVHRVFEFISTSPICMKSLIWALSIRMEKTRSWVVALKGLILIHGVFSCNIPSMQDIGRLPFDLSNFTDRHSDPAKIWGYNAFIRAYFAYLDQRSAFVSTEAKKQKKQSIETKETLMEDLEKLKKLQALIDMLIQIQPQSEKMRVVLILEAMDAIIVEIFDVYSRFCNGIARVLMRIYDQGRKVEAAMGLMILQRAATQGDELSLYFEFCRDIGVINASQWPKIERIPDEEIQELEKIINGASQKRILDGDCDCDHDLIHTEEKAVVVSEKCDIVEYKGSNKNLKTVITDKWEVFDEDLMVEKRANFYGDGRVAASQNPYADPFCLVPRNAPAYNQVLPDLISL</sequence>
<keyword evidence="6" id="KW-0472">Membrane</keyword>
<dbReference type="FunFam" id="1.25.40.90:FF:000027">
    <property type="entry name" value="Putative clathrin assembly protein"/>
    <property type="match status" value="1"/>
</dbReference>
<comment type="subcellular location">
    <subcellularLocation>
        <location evidence="1">Cytoplasmic vesicle</location>
        <location evidence="1">Clathrin-coated vesicle</location>
    </subcellularLocation>
    <subcellularLocation>
        <location evidence="2">Golgi apparatus</location>
    </subcellularLocation>
    <subcellularLocation>
        <location evidence="3">Membrane</location>
        <location evidence="3">Clathrin-coated pit</location>
    </subcellularLocation>
</comment>
<dbReference type="PANTHER" id="PTHR22951">
    <property type="entry name" value="CLATHRIN ASSEMBLY PROTEIN"/>
    <property type="match status" value="1"/>
</dbReference>
<name>A0AAD7KNK6_QUISA</name>
<evidence type="ECO:0000259" key="9">
    <source>
        <dbReference type="PROSITE" id="PS50942"/>
    </source>
</evidence>
<evidence type="ECO:0000256" key="6">
    <source>
        <dbReference type="ARBA" id="ARBA00023136"/>
    </source>
</evidence>
<dbReference type="GO" id="GO:0005545">
    <property type="term" value="F:1-phosphatidylinositol binding"/>
    <property type="evidence" value="ECO:0007669"/>
    <property type="project" value="InterPro"/>
</dbReference>
<feature type="domain" description="ENTH" evidence="9">
    <location>
        <begin position="25"/>
        <end position="156"/>
    </location>
</feature>
<dbReference type="GO" id="GO:0006900">
    <property type="term" value="P:vesicle budding from membrane"/>
    <property type="evidence" value="ECO:0007669"/>
    <property type="project" value="TreeGrafter"/>
</dbReference>
<keyword evidence="11" id="KW-1185">Reference proteome</keyword>
<evidence type="ECO:0000313" key="11">
    <source>
        <dbReference type="Proteomes" id="UP001163823"/>
    </source>
</evidence>
<dbReference type="InterPro" id="IPR011417">
    <property type="entry name" value="ANTH_dom"/>
</dbReference>
<dbReference type="KEGG" id="qsa:O6P43_032407"/>
<dbReference type="InterPro" id="IPR014712">
    <property type="entry name" value="ANTH_dom_sf"/>
</dbReference>
<reference evidence="10" key="1">
    <citation type="journal article" date="2023" name="Science">
        <title>Elucidation of the pathway for biosynthesis of saponin adjuvants from the soapbark tree.</title>
        <authorList>
            <person name="Reed J."/>
            <person name="Orme A."/>
            <person name="El-Demerdash A."/>
            <person name="Owen C."/>
            <person name="Martin L.B.B."/>
            <person name="Misra R.C."/>
            <person name="Kikuchi S."/>
            <person name="Rejzek M."/>
            <person name="Martin A.C."/>
            <person name="Harkess A."/>
            <person name="Leebens-Mack J."/>
            <person name="Louveau T."/>
            <person name="Stephenson M.J."/>
            <person name="Osbourn A."/>
        </authorList>
    </citation>
    <scope>NUCLEOTIDE SEQUENCE</scope>
    <source>
        <strain evidence="10">S10</strain>
    </source>
</reference>
<dbReference type="InterPro" id="IPR048050">
    <property type="entry name" value="ANTH_N_plant"/>
</dbReference>
<dbReference type="GO" id="GO:0030136">
    <property type="term" value="C:clathrin-coated vesicle"/>
    <property type="evidence" value="ECO:0007669"/>
    <property type="project" value="UniProtKB-SubCell"/>
</dbReference>
<evidence type="ECO:0000256" key="7">
    <source>
        <dbReference type="ARBA" id="ARBA00023176"/>
    </source>
</evidence>
<evidence type="ECO:0000256" key="8">
    <source>
        <dbReference type="ARBA" id="ARBA00023329"/>
    </source>
</evidence>